<dbReference type="Proteomes" id="UP001175271">
    <property type="component" value="Unassembled WGS sequence"/>
</dbReference>
<evidence type="ECO:0000313" key="1">
    <source>
        <dbReference type="EMBL" id="KAK0398497.1"/>
    </source>
</evidence>
<reference evidence="1" key="1">
    <citation type="submission" date="2023-06" db="EMBL/GenBank/DDBJ databases">
        <title>Genomic analysis of the entomopathogenic nematode Steinernema hermaphroditum.</title>
        <authorList>
            <person name="Schwarz E.M."/>
            <person name="Heppert J.K."/>
            <person name="Baniya A."/>
            <person name="Schwartz H.T."/>
            <person name="Tan C.-H."/>
            <person name="Antoshechkin I."/>
            <person name="Sternberg P.W."/>
            <person name="Goodrich-Blair H."/>
            <person name="Dillman A.R."/>
        </authorList>
    </citation>
    <scope>NUCLEOTIDE SEQUENCE</scope>
    <source>
        <strain evidence="1">PS9179</strain>
        <tissue evidence="1">Whole animal</tissue>
    </source>
</reference>
<gene>
    <name evidence="1" type="ORF">QR680_002622</name>
</gene>
<dbReference type="EMBL" id="JAUCMV010000005">
    <property type="protein sequence ID" value="KAK0398497.1"/>
    <property type="molecule type" value="Genomic_DNA"/>
</dbReference>
<protein>
    <submittedName>
        <fullName evidence="1">Uncharacterized protein</fullName>
    </submittedName>
</protein>
<organism evidence="1 2">
    <name type="scientific">Steinernema hermaphroditum</name>
    <dbReference type="NCBI Taxonomy" id="289476"/>
    <lineage>
        <taxon>Eukaryota</taxon>
        <taxon>Metazoa</taxon>
        <taxon>Ecdysozoa</taxon>
        <taxon>Nematoda</taxon>
        <taxon>Chromadorea</taxon>
        <taxon>Rhabditida</taxon>
        <taxon>Tylenchina</taxon>
        <taxon>Panagrolaimomorpha</taxon>
        <taxon>Strongyloidoidea</taxon>
        <taxon>Steinernematidae</taxon>
        <taxon>Steinernema</taxon>
    </lineage>
</organism>
<proteinExistence type="predicted"/>
<name>A0AA39H3D8_9BILA</name>
<dbReference type="AlphaFoldDB" id="A0AA39H3D8"/>
<accession>A0AA39H3D8</accession>
<comment type="caution">
    <text evidence="1">The sequence shown here is derived from an EMBL/GenBank/DDBJ whole genome shotgun (WGS) entry which is preliminary data.</text>
</comment>
<sequence>MIPDSVNSADSAMILDGHYYSRGGATLFRKTSNELIPHTVSCNSADSGHASINDLTTYVTVPDAPPVAPRPVVMRPAVPLIAYRGSSLGLYSHMQHIKKNKNVADFSERPNNSHYMTSIAELSGLSDDAEQFSRV</sequence>
<keyword evidence="2" id="KW-1185">Reference proteome</keyword>
<evidence type="ECO:0000313" key="2">
    <source>
        <dbReference type="Proteomes" id="UP001175271"/>
    </source>
</evidence>